<dbReference type="InterPro" id="IPR036866">
    <property type="entry name" value="RibonucZ/Hydroxyglut_hydro"/>
</dbReference>
<reference evidence="3 4" key="1">
    <citation type="submission" date="2021-07" db="EMBL/GenBank/DDBJ databases">
        <authorList>
            <person name="So Y."/>
        </authorList>
    </citation>
    <scope>NUCLEOTIDE SEQUENCE [LARGE SCALE GENOMIC DNA]</scope>
    <source>
        <strain evidence="3 4">Y3S6</strain>
    </source>
</reference>
<dbReference type="SMART" id="SM00849">
    <property type="entry name" value="Lactamase_B"/>
    <property type="match status" value="1"/>
</dbReference>
<dbReference type="NCBIfam" id="TIGR04558">
    <property type="entry name" value="SoxH_rel_PQQ_1"/>
    <property type="match status" value="1"/>
</dbReference>
<accession>A0ABS6ZIK8</accession>
<dbReference type="RefSeq" id="WP_219790437.1">
    <property type="nucleotide sequence ID" value="NZ_JAHYCA010000001.1"/>
</dbReference>
<comment type="similarity">
    <text evidence="1">Belongs to the metallo-beta-lactamase superfamily. Class-B beta-lactamase family.</text>
</comment>
<evidence type="ECO:0000313" key="4">
    <source>
        <dbReference type="Proteomes" id="UP000769617"/>
    </source>
</evidence>
<gene>
    <name evidence="3" type="ORF">KPL81_01770</name>
</gene>
<dbReference type="CDD" id="cd16282">
    <property type="entry name" value="metallo-hydrolase-like_MBL-fold"/>
    <property type="match status" value="1"/>
</dbReference>
<organism evidence="3 4">
    <name type="scientific">Billgrantia antri</name>
    <dbReference type="NCBI Taxonomy" id="2846777"/>
    <lineage>
        <taxon>Bacteria</taxon>
        <taxon>Pseudomonadati</taxon>
        <taxon>Pseudomonadota</taxon>
        <taxon>Gammaproteobacteria</taxon>
        <taxon>Oceanospirillales</taxon>
        <taxon>Halomonadaceae</taxon>
        <taxon>Billgrantia</taxon>
    </lineage>
</organism>
<dbReference type="Gene3D" id="3.60.15.10">
    <property type="entry name" value="Ribonuclease Z/Hydroxyacylglutathione hydrolase-like"/>
    <property type="match status" value="1"/>
</dbReference>
<dbReference type="Proteomes" id="UP000769617">
    <property type="component" value="Unassembled WGS sequence"/>
</dbReference>
<dbReference type="Pfam" id="PF00753">
    <property type="entry name" value="Lactamase_B"/>
    <property type="match status" value="1"/>
</dbReference>
<dbReference type="SUPFAM" id="SSF56281">
    <property type="entry name" value="Metallo-hydrolase/oxidoreductase"/>
    <property type="match status" value="1"/>
</dbReference>
<feature type="domain" description="Metallo-beta-lactamase" evidence="2">
    <location>
        <begin position="48"/>
        <end position="229"/>
    </location>
</feature>
<sequence length="305" mass="33937">MAPILVGLACATAQAGTDYALEAMEIEPGVWVVEGSTENFSRENGGNIVNTAFLETGAGVVVIDTGPSRRYGEALKRLIEGTTHEPITHVLLTHHHPDHVFGNQAFDPDTLYMLDTAKELLRRDGEAFADNMYRLVGDWMRGTEIIMPEKTLHPGEWEVGNRRLHLLEFTGHTGSDLVVFDEESKVLFAADLVFHDRALTTPQSPGLTTWIEDLELLEALPFRWLVPGHGAPSMGNMALQQTRDYLAWLDEALTRAASEGWSMTEVTAMDIPSRFDALEGSRYELTRTVTHLYPAYEKAALMLLE</sequence>
<proteinExistence type="inferred from homology"/>
<evidence type="ECO:0000313" key="3">
    <source>
        <dbReference type="EMBL" id="MBW6389891.1"/>
    </source>
</evidence>
<comment type="caution">
    <text evidence="3">The sequence shown here is derived from an EMBL/GenBank/DDBJ whole genome shotgun (WGS) entry which is preliminary data.</text>
</comment>
<dbReference type="PANTHER" id="PTHR42951">
    <property type="entry name" value="METALLO-BETA-LACTAMASE DOMAIN-CONTAINING"/>
    <property type="match status" value="1"/>
</dbReference>
<name>A0ABS6ZIK8_9GAMM</name>
<evidence type="ECO:0000259" key="2">
    <source>
        <dbReference type="SMART" id="SM00849"/>
    </source>
</evidence>
<dbReference type="EMBL" id="JAHYCA010000001">
    <property type="protein sequence ID" value="MBW6389891.1"/>
    <property type="molecule type" value="Genomic_DNA"/>
</dbReference>
<dbReference type="InterPro" id="IPR030811">
    <property type="entry name" value="SoxH-rel_PQQ_1"/>
</dbReference>
<protein>
    <submittedName>
        <fullName evidence="3">Quinoprotein relay system zinc metallohydrolase 1</fullName>
    </submittedName>
</protein>
<keyword evidence="4" id="KW-1185">Reference proteome</keyword>
<evidence type="ECO:0000256" key="1">
    <source>
        <dbReference type="ARBA" id="ARBA00005250"/>
    </source>
</evidence>
<dbReference type="InterPro" id="IPR001279">
    <property type="entry name" value="Metallo-B-lactamas"/>
</dbReference>
<dbReference type="InterPro" id="IPR050855">
    <property type="entry name" value="NDM-1-like"/>
</dbReference>
<dbReference type="PANTHER" id="PTHR42951:SF4">
    <property type="entry name" value="ACYL-COENZYME A THIOESTERASE MBLAC2"/>
    <property type="match status" value="1"/>
</dbReference>